<evidence type="ECO:0000256" key="6">
    <source>
        <dbReference type="ARBA" id="ARBA00044969"/>
    </source>
</evidence>
<dbReference type="NCBIfam" id="TIGR00604">
    <property type="entry name" value="rad3"/>
    <property type="match status" value="1"/>
</dbReference>
<dbReference type="Pfam" id="PF06777">
    <property type="entry name" value="HBB"/>
    <property type="match status" value="1"/>
</dbReference>
<proteinExistence type="predicted"/>
<keyword evidence="2" id="KW-0411">Iron-sulfur</keyword>
<sequence length="303" mass="33888">MRKLVDHLQMRLRQVANDATGGVVSETPLRFLHKLKTETMLEVKPLAFCYDRLQSLLRCLEVTNMEEFNWLCDVADFATVLATYSTGDAKFAVILEPNGSSVPGAIEPRLQLACLDSSLAIAPLFKRFASVCITSGTLSPLDLYPKLLQFTPCVIRAFPMSTFRTCIKPMIVARGSDQTQISTRFQDRDDPNVIRNYGSLMVELCSSIPDGIVAFFTSYSYLESTVIEWEQMGILRKISDQKLIFIETKDVMETSIALTNFRKACDCGKGAVFLSVARGKVSEGINFDRHYGRAVVMFGVPFQ</sequence>
<evidence type="ECO:0000313" key="10">
    <source>
        <dbReference type="Proteomes" id="UP001165060"/>
    </source>
</evidence>
<gene>
    <name evidence="9" type="ORF">TeGR_g14727</name>
</gene>
<keyword evidence="3" id="KW-0227">DNA damage</keyword>
<feature type="domain" description="ATP-dependent helicase C-terminal" evidence="8">
    <location>
        <begin position="219"/>
        <end position="303"/>
    </location>
</feature>
<dbReference type="InterPro" id="IPR027417">
    <property type="entry name" value="P-loop_NTPase"/>
</dbReference>
<evidence type="ECO:0000256" key="7">
    <source>
        <dbReference type="ARBA" id="ARBA00048954"/>
    </source>
</evidence>
<dbReference type="EC" id="5.6.2.3" evidence="6"/>
<comment type="catalytic activity">
    <reaction evidence="7">
        <text>ATP + H2O = ADP + phosphate + H(+)</text>
        <dbReference type="Rhea" id="RHEA:13065"/>
        <dbReference type="ChEBI" id="CHEBI:15377"/>
        <dbReference type="ChEBI" id="CHEBI:15378"/>
        <dbReference type="ChEBI" id="CHEBI:30616"/>
        <dbReference type="ChEBI" id="CHEBI:43474"/>
        <dbReference type="ChEBI" id="CHEBI:456216"/>
        <dbReference type="EC" id="5.6.2.3"/>
    </reaction>
</comment>
<keyword evidence="10" id="KW-1185">Reference proteome</keyword>
<keyword evidence="2" id="KW-0479">Metal-binding</keyword>
<dbReference type="Gene3D" id="1.10.275.40">
    <property type="match status" value="1"/>
</dbReference>
<dbReference type="Pfam" id="PF13307">
    <property type="entry name" value="Helicase_C_2"/>
    <property type="match status" value="1"/>
</dbReference>
<dbReference type="InterPro" id="IPR013020">
    <property type="entry name" value="Rad3/Chl1-like"/>
</dbReference>
<evidence type="ECO:0000256" key="5">
    <source>
        <dbReference type="ARBA" id="ARBA00023204"/>
    </source>
</evidence>
<dbReference type="InterPro" id="IPR006555">
    <property type="entry name" value="ATP-dep_Helicase_C"/>
</dbReference>
<dbReference type="InterPro" id="IPR010643">
    <property type="entry name" value="HBB"/>
</dbReference>
<dbReference type="PANTHER" id="PTHR11472:SF1">
    <property type="entry name" value="GENERAL TRANSCRIPTION AND DNA REPAIR FACTOR IIH HELICASE SUBUNIT XPD"/>
    <property type="match status" value="1"/>
</dbReference>
<reference evidence="9 10" key="1">
    <citation type="journal article" date="2023" name="Commun. Biol.">
        <title>Genome analysis of Parmales, the sister group of diatoms, reveals the evolutionary specialization of diatoms from phago-mixotrophs to photoautotrophs.</title>
        <authorList>
            <person name="Ban H."/>
            <person name="Sato S."/>
            <person name="Yoshikawa S."/>
            <person name="Yamada K."/>
            <person name="Nakamura Y."/>
            <person name="Ichinomiya M."/>
            <person name="Sato N."/>
            <person name="Blanc-Mathieu R."/>
            <person name="Endo H."/>
            <person name="Kuwata A."/>
            <person name="Ogata H."/>
        </authorList>
    </citation>
    <scope>NUCLEOTIDE SEQUENCE [LARGE SCALE GENOMIC DNA]</scope>
</reference>
<organism evidence="9 10">
    <name type="scientific">Tetraparma gracilis</name>
    <dbReference type="NCBI Taxonomy" id="2962635"/>
    <lineage>
        <taxon>Eukaryota</taxon>
        <taxon>Sar</taxon>
        <taxon>Stramenopiles</taxon>
        <taxon>Ochrophyta</taxon>
        <taxon>Bolidophyceae</taxon>
        <taxon>Parmales</taxon>
        <taxon>Triparmaceae</taxon>
        <taxon>Tetraparma</taxon>
    </lineage>
</organism>
<evidence type="ECO:0000256" key="1">
    <source>
        <dbReference type="ARBA" id="ARBA00001966"/>
    </source>
</evidence>
<keyword evidence="5" id="KW-0234">DNA repair</keyword>
<dbReference type="InterPro" id="IPR001945">
    <property type="entry name" value="RAD3/XPD"/>
</dbReference>
<dbReference type="PANTHER" id="PTHR11472">
    <property type="entry name" value="DNA REPAIR DEAD HELICASE RAD3/XP-D SUBFAMILY MEMBER"/>
    <property type="match status" value="1"/>
</dbReference>
<evidence type="ECO:0000256" key="2">
    <source>
        <dbReference type="ARBA" id="ARBA00022485"/>
    </source>
</evidence>
<dbReference type="InterPro" id="IPR045028">
    <property type="entry name" value="DinG/Rad3-like"/>
</dbReference>
<evidence type="ECO:0000313" key="9">
    <source>
        <dbReference type="EMBL" id="GMI41395.1"/>
    </source>
</evidence>
<feature type="non-terminal residue" evidence="9">
    <location>
        <position position="303"/>
    </location>
</feature>
<dbReference type="SMART" id="SM00491">
    <property type="entry name" value="HELICc2"/>
    <property type="match status" value="1"/>
</dbReference>
<accession>A0ABQ6N756</accession>
<keyword evidence="2" id="KW-0004">4Fe-4S</keyword>
<dbReference type="Proteomes" id="UP001165060">
    <property type="component" value="Unassembled WGS sequence"/>
</dbReference>
<keyword evidence="2" id="KW-0408">Iron</keyword>
<keyword evidence="4" id="KW-0238">DNA-binding</keyword>
<dbReference type="PRINTS" id="PR00852">
    <property type="entry name" value="XRODRMPGMNTD"/>
</dbReference>
<name>A0ABQ6N756_9STRA</name>
<comment type="caution">
    <text evidence="9">The sequence shown here is derived from an EMBL/GenBank/DDBJ whole genome shotgun (WGS) entry which is preliminary data.</text>
</comment>
<evidence type="ECO:0000256" key="3">
    <source>
        <dbReference type="ARBA" id="ARBA00022763"/>
    </source>
</evidence>
<evidence type="ECO:0000259" key="8">
    <source>
        <dbReference type="SMART" id="SM00491"/>
    </source>
</evidence>
<dbReference type="Gene3D" id="3.40.50.300">
    <property type="entry name" value="P-loop containing nucleotide triphosphate hydrolases"/>
    <property type="match status" value="2"/>
</dbReference>
<comment type="cofactor">
    <cofactor evidence="1">
        <name>[4Fe-4S] cluster</name>
        <dbReference type="ChEBI" id="CHEBI:49883"/>
    </cofactor>
</comment>
<evidence type="ECO:0000256" key="4">
    <source>
        <dbReference type="ARBA" id="ARBA00023125"/>
    </source>
</evidence>
<dbReference type="EMBL" id="BRYB01002216">
    <property type="protein sequence ID" value="GMI41395.1"/>
    <property type="molecule type" value="Genomic_DNA"/>
</dbReference>
<protein>
    <recommendedName>
        <fullName evidence="6">DNA 5'-3' helicase</fullName>
        <ecNumber evidence="6">5.6.2.3</ecNumber>
    </recommendedName>
</protein>